<evidence type="ECO:0000256" key="1">
    <source>
        <dbReference type="SAM" id="Coils"/>
    </source>
</evidence>
<feature type="region of interest" description="Disordered" evidence="2">
    <location>
        <begin position="260"/>
        <end position="290"/>
    </location>
</feature>
<gene>
    <name evidence="3" type="ORF">Naga_100059g10</name>
</gene>
<feature type="coiled-coil region" evidence="1">
    <location>
        <begin position="103"/>
        <end position="173"/>
    </location>
</feature>
<dbReference type="AlphaFoldDB" id="W7U4K1"/>
<sequence>MKTTGSIGSLHLPQTESSGQIEQQKLDDDGSESVHANKTDSCIISSRGGKSMDMGEVRRLFFKQTQRANILLCRQTKLDSLYQRMHKKHLNLENDSSTAETELETVQDSLQRLQGLEKKLERRYENLIENRQSEMEAEAARCSARSKRLQALVEEFQAEQNRVYEKRESLRAQRDNLATQVRSELAAVDKITSEKKVKEQARETQMAIYKEQWEELDKAFEGMNAEMKDLDCKLQADEKRIALSREHLAQSNSKISHMMREGNEMESEFDKRSGSDVNMETSREGSKETNKNVLTEGDLARLQKKVKMLEKDRKRFEAIKDRQSEVCLDLRAQDAKIKAEIKIVQAKKSRLEDLVAKLQEEDAKLNYQISNALQEHQL</sequence>
<evidence type="ECO:0000313" key="3">
    <source>
        <dbReference type="EMBL" id="EWM27649.1"/>
    </source>
</evidence>
<proteinExistence type="predicted"/>
<feature type="compositionally biased region" description="Polar residues" evidence="2">
    <location>
        <begin position="34"/>
        <end position="44"/>
    </location>
</feature>
<comment type="caution">
    <text evidence="3">The sequence shown here is derived from an EMBL/GenBank/DDBJ whole genome shotgun (WGS) entry which is preliminary data.</text>
</comment>
<accession>W7U4K1</accession>
<reference evidence="3 4" key="1">
    <citation type="journal article" date="2014" name="Mol. Plant">
        <title>Chromosome Scale Genome Assembly and Transcriptome Profiling of Nannochloropsis gaditana in Nitrogen Depletion.</title>
        <authorList>
            <person name="Corteggiani Carpinelli E."/>
            <person name="Telatin A."/>
            <person name="Vitulo N."/>
            <person name="Forcato C."/>
            <person name="D'Angelo M."/>
            <person name="Schiavon R."/>
            <person name="Vezzi A."/>
            <person name="Giacometti G.M."/>
            <person name="Morosinotto T."/>
            <person name="Valle G."/>
        </authorList>
    </citation>
    <scope>NUCLEOTIDE SEQUENCE [LARGE SCALE GENOMIC DNA]</scope>
    <source>
        <strain evidence="3 4">B-31</strain>
    </source>
</reference>
<feature type="coiled-coil region" evidence="1">
    <location>
        <begin position="292"/>
        <end position="375"/>
    </location>
</feature>
<feature type="compositionally biased region" description="Polar residues" evidence="2">
    <location>
        <begin position="1"/>
        <end position="23"/>
    </location>
</feature>
<dbReference type="Proteomes" id="UP000019335">
    <property type="component" value="Chromosome 6"/>
</dbReference>
<dbReference type="OrthoDB" id="10357558at2759"/>
<keyword evidence="1" id="KW-0175">Coiled coil</keyword>
<keyword evidence="4" id="KW-1185">Reference proteome</keyword>
<protein>
    <submittedName>
        <fullName evidence="3">Uncharacterized protein</fullName>
    </submittedName>
</protein>
<feature type="compositionally biased region" description="Basic and acidic residues" evidence="2">
    <location>
        <begin position="281"/>
        <end position="290"/>
    </location>
</feature>
<evidence type="ECO:0000313" key="4">
    <source>
        <dbReference type="Proteomes" id="UP000019335"/>
    </source>
</evidence>
<evidence type="ECO:0000256" key="2">
    <source>
        <dbReference type="SAM" id="MobiDB-lite"/>
    </source>
</evidence>
<name>W7U4K1_9STRA</name>
<feature type="region of interest" description="Disordered" evidence="2">
    <location>
        <begin position="1"/>
        <end position="48"/>
    </location>
</feature>
<feature type="compositionally biased region" description="Basic and acidic residues" evidence="2">
    <location>
        <begin position="260"/>
        <end position="274"/>
    </location>
</feature>
<organism evidence="3 4">
    <name type="scientific">Nannochloropsis gaditana</name>
    <dbReference type="NCBI Taxonomy" id="72520"/>
    <lineage>
        <taxon>Eukaryota</taxon>
        <taxon>Sar</taxon>
        <taxon>Stramenopiles</taxon>
        <taxon>Ochrophyta</taxon>
        <taxon>Eustigmatophyceae</taxon>
        <taxon>Eustigmatales</taxon>
        <taxon>Monodopsidaceae</taxon>
        <taxon>Nannochloropsis</taxon>
    </lineage>
</organism>
<dbReference type="EMBL" id="AZIL01000427">
    <property type="protein sequence ID" value="EWM27649.1"/>
    <property type="molecule type" value="Genomic_DNA"/>
</dbReference>